<dbReference type="AlphaFoldDB" id="R4X4H5"/>
<proteinExistence type="predicted"/>
<dbReference type="EMBL" id="AP013062">
    <property type="protein sequence ID" value="BAN28236.1"/>
    <property type="molecule type" value="Genomic_DNA"/>
</dbReference>
<geneLocation type="plasmid" evidence="1 2">
    <name>p2</name>
</geneLocation>
<reference evidence="1 2" key="2">
    <citation type="journal article" date="2018" name="Int. J. Syst. Evol. Microbiol.">
        <title>Burkholderia insecticola sp. nov., a gut symbiotic bacterium of the bean bug Riptortus pedestris.</title>
        <authorList>
            <person name="Takeshita K."/>
            <person name="Tamaki H."/>
            <person name="Ohbayashi T."/>
            <person name="Meng X.-Y."/>
            <person name="Sone T."/>
            <person name="Mitani Y."/>
            <person name="Peeters C."/>
            <person name="Kikuchi Y."/>
            <person name="Vandamme P."/>
        </authorList>
    </citation>
    <scope>NUCLEOTIDE SEQUENCE [LARGE SCALE GENOMIC DNA]</scope>
    <source>
        <strain evidence="1">RPE64</strain>
        <plasmid evidence="1 2">p2</plasmid>
    </source>
</reference>
<keyword evidence="1" id="KW-0614">Plasmid</keyword>
<accession>R4X4H5</accession>
<keyword evidence="2" id="KW-1185">Reference proteome</keyword>
<dbReference type="Proteomes" id="UP000013966">
    <property type="component" value="Plasmid p2"/>
</dbReference>
<organism evidence="1 2">
    <name type="scientific">Caballeronia insecticola</name>
    <dbReference type="NCBI Taxonomy" id="758793"/>
    <lineage>
        <taxon>Bacteria</taxon>
        <taxon>Pseudomonadati</taxon>
        <taxon>Pseudomonadota</taxon>
        <taxon>Betaproteobacteria</taxon>
        <taxon>Burkholderiales</taxon>
        <taxon>Burkholderiaceae</taxon>
        <taxon>Caballeronia</taxon>
    </lineage>
</organism>
<evidence type="ECO:0000313" key="2">
    <source>
        <dbReference type="Proteomes" id="UP000013966"/>
    </source>
</evidence>
<gene>
    <name evidence="1" type="ORF">BRPE64_ECDS00780</name>
</gene>
<dbReference type="SUPFAM" id="SSF51197">
    <property type="entry name" value="Clavaminate synthase-like"/>
    <property type="match status" value="1"/>
</dbReference>
<dbReference type="KEGG" id="buo:BRPE64_ECDS00780"/>
<evidence type="ECO:0000313" key="1">
    <source>
        <dbReference type="EMBL" id="BAN28236.1"/>
    </source>
</evidence>
<protein>
    <submittedName>
        <fullName evidence="1">Putative alkylated DNA repair protein</fullName>
    </submittedName>
</protein>
<reference evidence="1 2" key="1">
    <citation type="journal article" date="2013" name="Genome Announc.">
        <title>Complete Genome Sequence of Burkholderia sp. Strain RPE64, Bacterial Symbiont of the Bean Bug Riptortus pedestris.</title>
        <authorList>
            <person name="Shibata T.F."/>
            <person name="Maeda T."/>
            <person name="Nikoh N."/>
            <person name="Yamaguchi K."/>
            <person name="Oshima K."/>
            <person name="Hattori M."/>
            <person name="Nishiyama T."/>
            <person name="Hasebe M."/>
            <person name="Fukatsu T."/>
            <person name="Kikuchi Y."/>
            <person name="Shigenobu S."/>
        </authorList>
    </citation>
    <scope>NUCLEOTIDE SEQUENCE [LARGE SCALE GENOMIC DNA]</scope>
    <source>
        <plasmid evidence="1 2">p2</plasmid>
    </source>
</reference>
<name>R4X4H5_9BURK</name>
<sequence length="86" mass="9696">MCFDIQGRKIVLQQELFGSTPVTIAADGDGGIRYLPGCIESSLANCWFEFLLKNCAWGAYRRTMYDREVAVPRLISGYMKDAEKLP</sequence>
<dbReference type="HOGENOM" id="CLU_2491842_0_0_4"/>